<protein>
    <submittedName>
        <fullName evidence="1">Uncharacterized protein</fullName>
    </submittedName>
</protein>
<gene>
    <name evidence="1" type="ORF">QFC19_000354</name>
</gene>
<dbReference type="EMBL" id="JASBWR010000002">
    <property type="protein sequence ID" value="KAJ9113434.1"/>
    <property type="molecule type" value="Genomic_DNA"/>
</dbReference>
<organism evidence="1 2">
    <name type="scientific">Naganishia cerealis</name>
    <dbReference type="NCBI Taxonomy" id="610337"/>
    <lineage>
        <taxon>Eukaryota</taxon>
        <taxon>Fungi</taxon>
        <taxon>Dikarya</taxon>
        <taxon>Basidiomycota</taxon>
        <taxon>Agaricomycotina</taxon>
        <taxon>Tremellomycetes</taxon>
        <taxon>Filobasidiales</taxon>
        <taxon>Filobasidiaceae</taxon>
        <taxon>Naganishia</taxon>
    </lineage>
</organism>
<proteinExistence type="predicted"/>
<dbReference type="Proteomes" id="UP001241377">
    <property type="component" value="Unassembled WGS sequence"/>
</dbReference>
<sequence length="653" mass="74808">MPEKSPRTGFHHIQPLVPSAIGPVSAVDDNKFTPRENVSGKSSIVRNRSASETAIRAKNDSILETSTGSEAPPTPTVGSISDEEEYLAKYGTKTASGNSRIYNCKQCNRAFTREEHLTRHTLSTHNKLKPFVCGICSRPFSRRDLLLRHAKNLHQGSELAVNRIRKLYKRSKRGEDSDEDDEDDEETEENTTATEDQFEYKKTSVEPGEDEGLASFASPLPIDAKPYNTPDKKRMKMSVNMLAHQSHPAMEPWLLHPIPYGQWFLVVTDNAKHFYYNQETNKSYWQLSDVFEDTTISKDEFLKCLNFDQVAVLMAKIRGLKVDDGPKANKSRAVNKSPETNLPSQGENHNESVNEEVITQSNKESDNESNEDWESGSSSSQNDQESTEALVRGFLQEEGIAAKPSLLEGYGSEDDSDSDSEELDTLDLDLNLPVADREQFLEMLSSLGDKIDKMDPWFLVKEELAGDFAQDSRYFSVTDENQREQLYNEWVQENVSENEPTEDSSYPSQAQSFFSLLLQHKKAIKKLHYQEFLLEHPELTDLHLPSKLMESLFRQFKVMLLDQEEYERTTKKKPDYDPATNLKRERLLRFLQDSKFEPAAINLQDITGTTDFEKWISLCKLANIPERIYDSPYNFVVGDEKRWEVYQLWILEQ</sequence>
<name>A0ACC2WQE3_9TREE</name>
<reference evidence="1" key="1">
    <citation type="submission" date="2023-04" db="EMBL/GenBank/DDBJ databases">
        <title>Draft Genome sequencing of Naganishia species isolated from polar environments using Oxford Nanopore Technology.</title>
        <authorList>
            <person name="Leo P."/>
            <person name="Venkateswaran K."/>
        </authorList>
    </citation>
    <scope>NUCLEOTIDE SEQUENCE</scope>
    <source>
        <strain evidence="1">MNA-CCFEE 5261</strain>
    </source>
</reference>
<comment type="caution">
    <text evidence="1">The sequence shown here is derived from an EMBL/GenBank/DDBJ whole genome shotgun (WGS) entry which is preliminary data.</text>
</comment>
<evidence type="ECO:0000313" key="1">
    <source>
        <dbReference type="EMBL" id="KAJ9113434.1"/>
    </source>
</evidence>
<keyword evidence="2" id="KW-1185">Reference proteome</keyword>
<accession>A0ACC2WQE3</accession>
<evidence type="ECO:0000313" key="2">
    <source>
        <dbReference type="Proteomes" id="UP001241377"/>
    </source>
</evidence>